<keyword evidence="2" id="KW-1185">Reference proteome</keyword>
<dbReference type="InterPro" id="IPR012349">
    <property type="entry name" value="Split_barrel_FMN-bd"/>
</dbReference>
<protein>
    <submittedName>
        <fullName evidence="1">Uncharacterized protein</fullName>
    </submittedName>
</protein>
<dbReference type="Gene3D" id="2.30.110.10">
    <property type="entry name" value="Electron Transport, Fmn-binding Protein, Chain A"/>
    <property type="match status" value="1"/>
</dbReference>
<sequence length="175" mass="19488">MTRHNRLVCLLRVVATSVVIVAAMYLLLLGVSPLLRVKWISDRIRRFTKTANRPMRRIAGTRVGMLYFNLGALHHVGRRSGRSYVTPLSAYRLGDGFVLGVAYPEVDWCRNVLAAGTCTLTWNGKEYALERPELIPAAEAMKAYPPLVKPFIVGPGTKTFLWLHPAGRTPSVEGK</sequence>
<dbReference type="EMBL" id="MVHR01000016">
    <property type="protein sequence ID" value="ORA73206.1"/>
    <property type="molecule type" value="Genomic_DNA"/>
</dbReference>
<dbReference type="RefSeq" id="WP_083074411.1">
    <property type="nucleotide sequence ID" value="NZ_AP022615.1"/>
</dbReference>
<accession>A0A1X0DLC8</accession>
<organism evidence="1 2">
    <name type="scientific">Mycobacterium heidelbergense</name>
    <dbReference type="NCBI Taxonomy" id="53376"/>
    <lineage>
        <taxon>Bacteria</taxon>
        <taxon>Bacillati</taxon>
        <taxon>Actinomycetota</taxon>
        <taxon>Actinomycetes</taxon>
        <taxon>Mycobacteriales</taxon>
        <taxon>Mycobacteriaceae</taxon>
        <taxon>Mycobacterium</taxon>
        <taxon>Mycobacterium simiae complex</taxon>
    </lineage>
</organism>
<evidence type="ECO:0000313" key="1">
    <source>
        <dbReference type="EMBL" id="ORA73206.1"/>
    </source>
</evidence>
<reference evidence="1 2" key="1">
    <citation type="submission" date="2017-02" db="EMBL/GenBank/DDBJ databases">
        <title>The new phylogeny of genus Mycobacterium.</title>
        <authorList>
            <person name="Tortoli E."/>
            <person name="Trovato A."/>
            <person name="Cirillo D.M."/>
        </authorList>
    </citation>
    <scope>NUCLEOTIDE SEQUENCE [LARGE SCALE GENOMIC DNA]</scope>
    <source>
        <strain evidence="1 2">DSM 44471</strain>
    </source>
</reference>
<comment type="caution">
    <text evidence="1">The sequence shown here is derived from an EMBL/GenBank/DDBJ whole genome shotgun (WGS) entry which is preliminary data.</text>
</comment>
<name>A0A1X0DLC8_MYCHE</name>
<evidence type="ECO:0000313" key="2">
    <source>
        <dbReference type="Proteomes" id="UP000192566"/>
    </source>
</evidence>
<dbReference type="Proteomes" id="UP000192566">
    <property type="component" value="Unassembled WGS sequence"/>
</dbReference>
<gene>
    <name evidence="1" type="ORF">BST25_12785</name>
</gene>
<proteinExistence type="predicted"/>
<dbReference type="AlphaFoldDB" id="A0A1X0DLC8"/>
<dbReference type="STRING" id="53376.BST25_12785"/>
<dbReference type="OrthoDB" id="3778270at2"/>